<organism evidence="1 2">
    <name type="scientific">Georhizobium profundi</name>
    <dbReference type="NCBI Taxonomy" id="2341112"/>
    <lineage>
        <taxon>Bacteria</taxon>
        <taxon>Pseudomonadati</taxon>
        <taxon>Pseudomonadota</taxon>
        <taxon>Alphaproteobacteria</taxon>
        <taxon>Hyphomicrobiales</taxon>
        <taxon>Rhizobiaceae</taxon>
        <taxon>Georhizobium</taxon>
    </lineage>
</organism>
<dbReference type="EMBL" id="CP032509">
    <property type="protein sequence ID" value="AZN72752.1"/>
    <property type="molecule type" value="Genomic_DNA"/>
</dbReference>
<sequence>MQIGMIEGATRIIGKCQGYLGLPLRDELIACTVNGEGTPSMVTAWQPTPDELERLNAGASVHLRVLGVAHPPVMVEVGPTPTD</sequence>
<protein>
    <submittedName>
        <fullName evidence="1">Uncharacterized protein</fullName>
    </submittedName>
</protein>
<dbReference type="RefSeq" id="WP_126011079.1">
    <property type="nucleotide sequence ID" value="NZ_CP032509.1"/>
</dbReference>
<dbReference type="AlphaFoldDB" id="A0A3Q8XSL2"/>
<gene>
    <name evidence="1" type="ORF">D5400_17025</name>
</gene>
<dbReference type="OrthoDB" id="8241168at2"/>
<reference evidence="1 2" key="1">
    <citation type="submission" date="2018-09" db="EMBL/GenBank/DDBJ databases">
        <title>Marinorhizobium profundi gen. nov., sp. nov., isolated from a deep-sea sediment sample from the New Britain Trench and proposal of Marinorhizobiaceae fam. nov. in the order Rhizobiales of the class Alphaproteobacteria.</title>
        <authorList>
            <person name="Cao J."/>
        </authorList>
    </citation>
    <scope>NUCLEOTIDE SEQUENCE [LARGE SCALE GENOMIC DNA]</scope>
    <source>
        <strain evidence="1 2">WS11</strain>
    </source>
</reference>
<keyword evidence="2" id="KW-1185">Reference proteome</keyword>
<dbReference type="Proteomes" id="UP000268192">
    <property type="component" value="Chromosome"/>
</dbReference>
<evidence type="ECO:0000313" key="1">
    <source>
        <dbReference type="EMBL" id="AZN72752.1"/>
    </source>
</evidence>
<name>A0A3Q8XSL2_9HYPH</name>
<proteinExistence type="predicted"/>
<dbReference type="KEGG" id="abaw:D5400_17025"/>
<evidence type="ECO:0000313" key="2">
    <source>
        <dbReference type="Proteomes" id="UP000268192"/>
    </source>
</evidence>
<accession>A0A3Q8XSL2</accession>